<dbReference type="InterPro" id="IPR035965">
    <property type="entry name" value="PAS-like_dom_sf"/>
</dbReference>
<dbReference type="Proteomes" id="UP000606900">
    <property type="component" value="Unassembled WGS sequence"/>
</dbReference>
<dbReference type="RefSeq" id="WP_048073134.1">
    <property type="nucleotide sequence ID" value="NZ_CALCVY010000043.1"/>
</dbReference>
<evidence type="ECO:0000259" key="4">
    <source>
        <dbReference type="PROSITE" id="PS50113"/>
    </source>
</evidence>
<dbReference type="EMBL" id="LN515531">
    <property type="protein sequence ID" value="CEA14017.1"/>
    <property type="molecule type" value="Genomic_DNA"/>
</dbReference>
<dbReference type="KEGG" id="mfc:BRM9_1034"/>
<proteinExistence type="predicted"/>
<dbReference type="InterPro" id="IPR000700">
    <property type="entry name" value="PAS-assoc_C"/>
</dbReference>
<evidence type="ECO:0000313" key="8">
    <source>
        <dbReference type="EMBL" id="MBF4476079.1"/>
    </source>
</evidence>
<dbReference type="GO" id="GO:0000156">
    <property type="term" value="F:phosphorelay response regulator activity"/>
    <property type="evidence" value="ECO:0007669"/>
    <property type="project" value="TreeGrafter"/>
</dbReference>
<dbReference type="Proteomes" id="UP000029661">
    <property type="component" value="Chromosome"/>
</dbReference>
<feature type="domain" description="PAC" evidence="4">
    <location>
        <begin position="215"/>
        <end position="267"/>
    </location>
</feature>
<reference evidence="8" key="4">
    <citation type="submission" date="2020-10" db="EMBL/GenBank/DDBJ databases">
        <title>Dehalococcoides mccartyi of a TCE/Cr reducing biochatode.</title>
        <authorList>
            <person name="Matturro B."/>
        </authorList>
    </citation>
    <scope>NUCLEOTIDE SEQUENCE</scope>
    <source>
        <strain evidence="8">Bin2</strain>
    </source>
</reference>
<evidence type="ECO:0000313" key="7">
    <source>
        <dbReference type="EMBL" id="CEL24948.1"/>
    </source>
</evidence>
<dbReference type="STRING" id="2162.BRM9_1034"/>
<dbReference type="GeneID" id="26739555"/>
<evidence type="ECO:0000256" key="1">
    <source>
        <dbReference type="PROSITE-ProRule" id="PRU00169"/>
    </source>
</evidence>
<dbReference type="PROSITE" id="PS50113">
    <property type="entry name" value="PAC"/>
    <property type="match status" value="1"/>
</dbReference>
<dbReference type="Gene3D" id="3.30.450.20">
    <property type="entry name" value="PAS domain"/>
    <property type="match status" value="1"/>
</dbReference>
<dbReference type="KEGG" id="mfi:DSM1535_1692"/>
<dbReference type="PROSITE" id="PS50112">
    <property type="entry name" value="PAS"/>
    <property type="match status" value="1"/>
</dbReference>
<dbReference type="CDD" id="cd00156">
    <property type="entry name" value="REC"/>
    <property type="match status" value="1"/>
</dbReference>
<dbReference type="PANTHER" id="PTHR45526:SF1">
    <property type="entry name" value="TRANSCRIPTIONAL REGULATORY PROTEIN DCUR-RELATED"/>
    <property type="match status" value="1"/>
</dbReference>
<dbReference type="Gene3D" id="3.40.50.2300">
    <property type="match status" value="1"/>
</dbReference>
<evidence type="ECO:0000259" key="2">
    <source>
        <dbReference type="PROSITE" id="PS50110"/>
    </source>
</evidence>
<dbReference type="CDD" id="cd00130">
    <property type="entry name" value="PAS"/>
    <property type="match status" value="1"/>
</dbReference>
<dbReference type="Pfam" id="PF00072">
    <property type="entry name" value="Response_reg"/>
    <property type="match status" value="1"/>
</dbReference>
<dbReference type="Proteomes" id="UP000062768">
    <property type="component" value="Chromosome I"/>
</dbReference>
<reference evidence="7" key="3">
    <citation type="submission" date="2014-09" db="EMBL/GenBank/DDBJ databases">
        <authorList>
            <person name="Bishop-Lilly K.A."/>
            <person name="Broomall S.M."/>
            <person name="Chain P.S."/>
            <person name="Chertkov O."/>
            <person name="Coyne S.R."/>
            <person name="Daligault H.E."/>
            <person name="Davenport K.W."/>
            <person name="Erkkila T."/>
            <person name="Frey K.G."/>
            <person name="Gibbons H.S."/>
            <person name="Gu W."/>
            <person name="Jaissle J."/>
            <person name="Johnson S.L."/>
            <person name="Koroleva G.I."/>
            <person name="Ladner J.T."/>
            <person name="Lo C.-C."/>
            <person name="Minogue T.D."/>
            <person name="Munk C."/>
            <person name="Palacios G.F."/>
            <person name="Redden C.L."/>
            <person name="Rosenzweig C.N."/>
            <person name="Scholz M.B."/>
            <person name="Teshima H."/>
            <person name="Xu Y."/>
        </authorList>
    </citation>
    <scope>NUCLEOTIDE SEQUENCE</scope>
    <source>
        <strain evidence="7">Mb9</strain>
    </source>
</reference>
<dbReference type="EMBL" id="LN734822">
    <property type="protein sequence ID" value="CEL24948.1"/>
    <property type="molecule type" value="Genomic_DNA"/>
</dbReference>
<accession>A0A090I9K6</accession>
<dbReference type="AlphaFoldDB" id="A0A090I9K6"/>
<dbReference type="PATRIC" id="fig|2162.10.peg.1370"/>
<reference evidence="5" key="1">
    <citation type="submission" date="2013-12" db="EMBL/GenBank/DDBJ databases">
        <title>The complete genome sequence of Methanobacterium sp. BRM9.</title>
        <authorList>
            <consortium name="Pastoral Greenhouse Gas Research Consortium"/>
            <person name="Kelly W.J."/>
            <person name="Leahy S.C."/>
            <person name="Perry R."/>
            <person name="Li D."/>
            <person name="Altermann E."/>
            <person name="Lambie S.C."/>
            <person name="Attwood G.T."/>
        </authorList>
    </citation>
    <scope>NUCLEOTIDE SEQUENCE [LARGE SCALE GENOMIC DNA]</scope>
    <source>
        <strain evidence="5">BRM9</strain>
    </source>
</reference>
<dbReference type="PANTHER" id="PTHR45526">
    <property type="entry name" value="TRANSCRIPTIONAL REGULATORY PROTEIN DPIA"/>
    <property type="match status" value="1"/>
</dbReference>
<reference evidence="6" key="2">
    <citation type="submission" date="2014-08" db="EMBL/GenBank/DDBJ databases">
        <authorList>
            <person name="Wibberg D."/>
        </authorList>
    </citation>
    <scope>NUCLEOTIDE SEQUENCE</scope>
</reference>
<name>A0A090I9K6_METFO</name>
<evidence type="ECO:0000313" key="5">
    <source>
        <dbReference type="EMBL" id="AIS31850.1"/>
    </source>
</evidence>
<dbReference type="InterPro" id="IPR011006">
    <property type="entry name" value="CheY-like_superfamily"/>
</dbReference>
<dbReference type="SUPFAM" id="SSF55785">
    <property type="entry name" value="PYP-like sensor domain (PAS domain)"/>
    <property type="match status" value="1"/>
</dbReference>
<dbReference type="PROSITE" id="PS50110">
    <property type="entry name" value="RESPONSE_REGULATORY"/>
    <property type="match status" value="1"/>
</dbReference>
<dbReference type="InterPro" id="IPR001789">
    <property type="entry name" value="Sig_transdc_resp-reg_receiver"/>
</dbReference>
<dbReference type="SMART" id="SM00086">
    <property type="entry name" value="PAC"/>
    <property type="match status" value="1"/>
</dbReference>
<feature type="modified residue" description="4-aspartylphosphate" evidence="1">
    <location>
        <position position="60"/>
    </location>
</feature>
<dbReference type="InterPro" id="IPR051271">
    <property type="entry name" value="2C-system_Tx_regulators"/>
</dbReference>
<sequence>MRIKGTVNVLLVEDNPGDALIINQMFKQIHNIQSNIIHAKRLSEGMEALRNRDFHIVLLDLQLPDSRGIGTFNQVHEIAPDIPIIILTGLEDEDFAIDIVGEGAQDYLIKGQVDSKLLWRSITYSIERKHIEHRLRESEEKYRLMVEKIHSGIFFVDSGNKLTYVNKQMAKMLGFTVKEMLNQDISQFTNSEGESCFKKHLKKASEGKSLEKSAYIYELELLNKDQTSVWVLVSTNPMFKSTGEYLGAISIMTDISSRKGIEKSLMETIIEKDRDFFMVMGNMVEAMKPLIQNTMHNPFEYDTKFT</sequence>
<keyword evidence="1" id="KW-0597">Phosphoprotein</keyword>
<dbReference type="SUPFAM" id="SSF52172">
    <property type="entry name" value="CheY-like"/>
    <property type="match status" value="1"/>
</dbReference>
<dbReference type="NCBIfam" id="TIGR00229">
    <property type="entry name" value="sensory_box"/>
    <property type="match status" value="1"/>
</dbReference>
<feature type="domain" description="PAS" evidence="3">
    <location>
        <begin position="138"/>
        <end position="208"/>
    </location>
</feature>
<evidence type="ECO:0000313" key="6">
    <source>
        <dbReference type="EMBL" id="CEA14017.1"/>
    </source>
</evidence>
<dbReference type="SMART" id="SM00448">
    <property type="entry name" value="REC"/>
    <property type="match status" value="1"/>
</dbReference>
<keyword evidence="9" id="KW-1185">Reference proteome</keyword>
<dbReference type="Pfam" id="PF13426">
    <property type="entry name" value="PAS_9"/>
    <property type="match status" value="1"/>
</dbReference>
<gene>
    <name evidence="5" type="ORF">BRM9_1034</name>
    <name evidence="6" type="ORF">DSM1535_1692</name>
    <name evidence="8" type="ORF">ISP06_11520</name>
    <name evidence="7" type="ORF">MB9_1310</name>
</gene>
<dbReference type="InterPro" id="IPR001610">
    <property type="entry name" value="PAC"/>
</dbReference>
<dbReference type="EMBL" id="JADIIL010000038">
    <property type="protein sequence ID" value="MBF4476079.1"/>
    <property type="molecule type" value="Genomic_DNA"/>
</dbReference>
<protein>
    <submittedName>
        <fullName evidence="8">PAS domain S-box protein</fullName>
    </submittedName>
    <submittedName>
        <fullName evidence="6">Putative PAS/PAC sensor protein</fullName>
    </submittedName>
    <submittedName>
        <fullName evidence="5">Response regulator/PAS domain-containing protein</fullName>
    </submittedName>
</protein>
<dbReference type="InterPro" id="IPR000014">
    <property type="entry name" value="PAS"/>
</dbReference>
<dbReference type="OrthoDB" id="135748at2157"/>
<organism evidence="6">
    <name type="scientific">Methanobacterium formicicum</name>
    <dbReference type="NCBI Taxonomy" id="2162"/>
    <lineage>
        <taxon>Archaea</taxon>
        <taxon>Methanobacteriati</taxon>
        <taxon>Methanobacteriota</taxon>
        <taxon>Methanomada group</taxon>
        <taxon>Methanobacteria</taxon>
        <taxon>Methanobacteriales</taxon>
        <taxon>Methanobacteriaceae</taxon>
        <taxon>Methanobacterium</taxon>
    </lineage>
</organism>
<dbReference type="EMBL" id="CP006933">
    <property type="protein sequence ID" value="AIS31850.1"/>
    <property type="molecule type" value="Genomic_DNA"/>
</dbReference>
<feature type="domain" description="Response regulatory" evidence="2">
    <location>
        <begin position="8"/>
        <end position="125"/>
    </location>
</feature>
<evidence type="ECO:0000313" key="9">
    <source>
        <dbReference type="Proteomes" id="UP000062768"/>
    </source>
</evidence>
<evidence type="ECO:0000259" key="3">
    <source>
        <dbReference type="PROSITE" id="PS50112"/>
    </source>
</evidence>
<dbReference type="SMART" id="SM00091">
    <property type="entry name" value="PAS"/>
    <property type="match status" value="1"/>
</dbReference>